<feature type="region of interest" description="Disordered" evidence="1">
    <location>
        <begin position="23"/>
        <end position="157"/>
    </location>
</feature>
<protein>
    <submittedName>
        <fullName evidence="2">Uncharacterized protein</fullName>
    </submittedName>
</protein>
<feature type="compositionally biased region" description="Low complexity" evidence="1">
    <location>
        <begin position="104"/>
        <end position="113"/>
    </location>
</feature>
<accession>A0AA88AX93</accession>
<reference evidence="2" key="1">
    <citation type="submission" date="2023-07" db="EMBL/GenBank/DDBJ databases">
        <title>draft genome sequence of fig (Ficus carica).</title>
        <authorList>
            <person name="Takahashi T."/>
            <person name="Nishimura K."/>
        </authorList>
    </citation>
    <scope>NUCLEOTIDE SEQUENCE</scope>
</reference>
<evidence type="ECO:0000313" key="3">
    <source>
        <dbReference type="Proteomes" id="UP001187192"/>
    </source>
</evidence>
<dbReference type="EMBL" id="BTGU01000052">
    <property type="protein sequence ID" value="GMN54631.1"/>
    <property type="molecule type" value="Genomic_DNA"/>
</dbReference>
<feature type="compositionally biased region" description="Pro residues" evidence="1">
    <location>
        <begin position="31"/>
        <end position="46"/>
    </location>
</feature>
<feature type="compositionally biased region" description="Basic and acidic residues" evidence="1">
    <location>
        <begin position="130"/>
        <end position="143"/>
    </location>
</feature>
<keyword evidence="3" id="KW-1185">Reference proteome</keyword>
<evidence type="ECO:0000313" key="2">
    <source>
        <dbReference type="EMBL" id="GMN54631.1"/>
    </source>
</evidence>
<organism evidence="2 3">
    <name type="scientific">Ficus carica</name>
    <name type="common">Common fig</name>
    <dbReference type="NCBI Taxonomy" id="3494"/>
    <lineage>
        <taxon>Eukaryota</taxon>
        <taxon>Viridiplantae</taxon>
        <taxon>Streptophyta</taxon>
        <taxon>Embryophyta</taxon>
        <taxon>Tracheophyta</taxon>
        <taxon>Spermatophyta</taxon>
        <taxon>Magnoliopsida</taxon>
        <taxon>eudicotyledons</taxon>
        <taxon>Gunneridae</taxon>
        <taxon>Pentapetalae</taxon>
        <taxon>rosids</taxon>
        <taxon>fabids</taxon>
        <taxon>Rosales</taxon>
        <taxon>Moraceae</taxon>
        <taxon>Ficeae</taxon>
        <taxon>Ficus</taxon>
    </lineage>
</organism>
<sequence>MVETLLMYHIIIYLTSHYPFHPKSSQSSVTFPPPATDAGDPPPAPTPAAGESPFSLIPFPVAADLRHPPTTGPSPQPAPRPPAPGPPTLPGGPPPPASPPPASPSIFPSLSLPHPSPGPPHTTPDVVAAGEEKRERREWREKGFAGGRPGLGPVVEGRRWVAGGGKVTGDREDFGWKG</sequence>
<name>A0AA88AX93_FICCA</name>
<comment type="caution">
    <text evidence="2">The sequence shown here is derived from an EMBL/GenBank/DDBJ whole genome shotgun (WGS) entry which is preliminary data.</text>
</comment>
<proteinExistence type="predicted"/>
<gene>
    <name evidence="2" type="ORF">TIFTF001_023762</name>
</gene>
<feature type="compositionally biased region" description="Pro residues" evidence="1">
    <location>
        <begin position="70"/>
        <end position="103"/>
    </location>
</feature>
<dbReference type="AlphaFoldDB" id="A0AA88AX93"/>
<evidence type="ECO:0000256" key="1">
    <source>
        <dbReference type="SAM" id="MobiDB-lite"/>
    </source>
</evidence>
<dbReference type="Proteomes" id="UP001187192">
    <property type="component" value="Unassembled WGS sequence"/>
</dbReference>